<keyword evidence="5" id="KW-0233">DNA recombination</keyword>
<dbReference type="GO" id="GO:0003690">
    <property type="term" value="F:double-stranded DNA binding"/>
    <property type="evidence" value="ECO:0007669"/>
    <property type="project" value="TreeGrafter"/>
</dbReference>
<dbReference type="OrthoDB" id="5290530at2"/>
<dbReference type="PANTHER" id="PTHR38103">
    <property type="entry name" value="RECOMBINATION-ASSOCIATED PROTEIN RDGC"/>
    <property type="match status" value="1"/>
</dbReference>
<dbReference type="GO" id="GO:0006310">
    <property type="term" value="P:DNA recombination"/>
    <property type="evidence" value="ECO:0007669"/>
    <property type="project" value="UniProtKB-KW"/>
</dbReference>
<keyword evidence="4" id="KW-0963">Cytoplasm</keyword>
<accession>A0A285VMR2</accession>
<gene>
    <name evidence="6" type="ORF">SAMN05421509_105104</name>
</gene>
<evidence type="ECO:0000256" key="4">
    <source>
        <dbReference type="ARBA" id="ARBA00022490"/>
    </source>
</evidence>
<dbReference type="InterPro" id="IPR007476">
    <property type="entry name" value="RdgC"/>
</dbReference>
<proteinExistence type="inferred from homology"/>
<dbReference type="GO" id="GO:0000018">
    <property type="term" value="P:regulation of DNA recombination"/>
    <property type="evidence" value="ECO:0007669"/>
    <property type="project" value="TreeGrafter"/>
</dbReference>
<dbReference type="RefSeq" id="WP_097022951.1">
    <property type="nucleotide sequence ID" value="NZ_OBQJ01000005.1"/>
</dbReference>
<evidence type="ECO:0000256" key="3">
    <source>
        <dbReference type="ARBA" id="ARBA00022296"/>
    </source>
</evidence>
<dbReference type="EMBL" id="OBQJ01000005">
    <property type="protein sequence ID" value="SOC55364.1"/>
    <property type="molecule type" value="Genomic_DNA"/>
</dbReference>
<organism evidence="6 7">
    <name type="scientific">Chromohalobacter canadensis</name>
    <dbReference type="NCBI Taxonomy" id="141389"/>
    <lineage>
        <taxon>Bacteria</taxon>
        <taxon>Pseudomonadati</taxon>
        <taxon>Pseudomonadota</taxon>
        <taxon>Gammaproteobacteria</taxon>
        <taxon>Oceanospirillales</taxon>
        <taxon>Halomonadaceae</taxon>
        <taxon>Chromohalobacter</taxon>
    </lineage>
</organism>
<protein>
    <recommendedName>
        <fullName evidence="3">Recombination-associated protein RdgC</fullName>
    </recommendedName>
</protein>
<dbReference type="Pfam" id="PF04381">
    <property type="entry name" value="RdgC"/>
    <property type="match status" value="1"/>
</dbReference>
<dbReference type="PANTHER" id="PTHR38103:SF1">
    <property type="entry name" value="RECOMBINATION-ASSOCIATED PROTEIN RDGC"/>
    <property type="match status" value="1"/>
</dbReference>
<evidence type="ECO:0000256" key="5">
    <source>
        <dbReference type="ARBA" id="ARBA00023172"/>
    </source>
</evidence>
<evidence type="ECO:0000313" key="7">
    <source>
        <dbReference type="Proteomes" id="UP000219023"/>
    </source>
</evidence>
<dbReference type="AlphaFoldDB" id="A0A285VMR2"/>
<comment type="subcellular location">
    <subcellularLocation>
        <location evidence="1">Cytoplasm</location>
        <location evidence="1">Nucleoid</location>
    </subcellularLocation>
</comment>
<evidence type="ECO:0000256" key="1">
    <source>
        <dbReference type="ARBA" id="ARBA00004453"/>
    </source>
</evidence>
<sequence length="309" mass="34621">MWFKHLHLYRLHDTTPIALEALESALEAFAFRPVSPSEGKRLGWQRPAGRHGQQLAHEIQGHRLLSLLRQERLLPASVVREEVEERAAEREAAEGSPVPRRERQALKEQVVEEFLPRAFTRSQRIDIWWDTRRGLIAVNCASRARAEDALDLLRQSLGSLKVTPLAVRQLPSRTMTAWLEDIASRPEGLQLGDQVELKDANGDDGVWRARGIDLDGEEVQSVLASGRQASRLGLDVEDQLSLVLHDDLTLKSLRFADALLDEAAQQEDDDDPTLRLETDFALMAQVLSGFIEQLIDWLGGEADPAAPTS</sequence>
<comment type="similarity">
    <text evidence="2">Belongs to the RdgC family.</text>
</comment>
<dbReference type="GO" id="GO:0043590">
    <property type="term" value="C:bacterial nucleoid"/>
    <property type="evidence" value="ECO:0007669"/>
    <property type="project" value="TreeGrafter"/>
</dbReference>
<name>A0A285VMR2_9GAMM</name>
<evidence type="ECO:0000313" key="6">
    <source>
        <dbReference type="EMBL" id="SOC55364.1"/>
    </source>
</evidence>
<reference evidence="6 7" key="1">
    <citation type="submission" date="2017-08" db="EMBL/GenBank/DDBJ databases">
        <authorList>
            <person name="de Groot N.N."/>
        </authorList>
    </citation>
    <scope>NUCLEOTIDE SEQUENCE [LARGE SCALE GENOMIC DNA]</scope>
    <source>
        <strain evidence="6 7">USBA 855</strain>
    </source>
</reference>
<evidence type="ECO:0000256" key="2">
    <source>
        <dbReference type="ARBA" id="ARBA00008657"/>
    </source>
</evidence>
<dbReference type="NCBIfam" id="NF001464">
    <property type="entry name" value="PRK00321.1-5"/>
    <property type="match status" value="1"/>
</dbReference>
<dbReference type="Proteomes" id="UP000219023">
    <property type="component" value="Unassembled WGS sequence"/>
</dbReference>